<dbReference type="Proteomes" id="UP001458880">
    <property type="component" value="Unassembled WGS sequence"/>
</dbReference>
<keyword evidence="2" id="KW-0472">Membrane</keyword>
<keyword evidence="5" id="KW-1185">Reference proteome</keyword>
<evidence type="ECO:0000256" key="3">
    <source>
        <dbReference type="SAM" id="SignalP"/>
    </source>
</evidence>
<comment type="caution">
    <text evidence="4">The sequence shown here is derived from an EMBL/GenBank/DDBJ whole genome shotgun (WGS) entry which is preliminary data.</text>
</comment>
<dbReference type="AlphaFoldDB" id="A0AAW1JB22"/>
<proteinExistence type="predicted"/>
<keyword evidence="3" id="KW-0732">Signal</keyword>
<accession>A0AAW1JB22</accession>
<feature type="transmembrane region" description="Helical" evidence="2">
    <location>
        <begin position="439"/>
        <end position="461"/>
    </location>
</feature>
<evidence type="ECO:0000313" key="4">
    <source>
        <dbReference type="EMBL" id="KAK9700496.1"/>
    </source>
</evidence>
<sequence length="526" mass="59482">MLNLNFLFYLSLIHTFQLVLSSDYNLQLSSNSPVITGGVVQFEAKLYYGNELATGYFKFYWEDNALSRNTRTNESSLPYDSWNVTYNNDPPGPYDVQVVVYKFIVLYYSRLTSQRLIFELTDQLNGELNIIQNNKTTDEFVSNNKTVVHEVSLKESDSTYLKNVTKSALTYWFIDCEYHGVTDDFKYFHFYNRSDIQHTVEALVVAGYEPVTTTTTPTTTTSTSTTTATTTSTTTTSATTTPKPMNTTPLVTAETKVVKSEDVNITNVIKTKRSVNDETTKIPHEIVYYRGSNLISSNQQFNLESPFICNRSIVPLSTNNTFGYFVKSFTVKEPVSKLTISGNNWILQGNILQLQISCKGSKPFEYCLSYFPGVHNVTGNETCINPLSLDDCNFGIRRYYGFPGSYTIVVIVTNEVEKAVTPIVVTVYEVTKQAQLSVIIVPVTFSIVAIVLIVFGVAYYLQNRSRFTVEVADFNFGPQYADYMTFRERLRDSIMNSFTRATVNTEEGGSGPIWPPNQKYGSMPRF</sequence>
<dbReference type="InterPro" id="IPR045219">
    <property type="entry name" value="PKAT"/>
</dbReference>
<dbReference type="PANTHER" id="PTHR11861">
    <property type="entry name" value="MELANOCYTE PROTEIN PMEL 17-RELATED"/>
    <property type="match status" value="1"/>
</dbReference>
<feature type="region of interest" description="Disordered" evidence="1">
    <location>
        <begin position="506"/>
        <end position="526"/>
    </location>
</feature>
<evidence type="ECO:0000256" key="1">
    <source>
        <dbReference type="SAM" id="MobiDB-lite"/>
    </source>
</evidence>
<name>A0AAW1JB22_POPJA</name>
<organism evidence="4 5">
    <name type="scientific">Popillia japonica</name>
    <name type="common">Japanese beetle</name>
    <dbReference type="NCBI Taxonomy" id="7064"/>
    <lineage>
        <taxon>Eukaryota</taxon>
        <taxon>Metazoa</taxon>
        <taxon>Ecdysozoa</taxon>
        <taxon>Arthropoda</taxon>
        <taxon>Hexapoda</taxon>
        <taxon>Insecta</taxon>
        <taxon>Pterygota</taxon>
        <taxon>Neoptera</taxon>
        <taxon>Endopterygota</taxon>
        <taxon>Coleoptera</taxon>
        <taxon>Polyphaga</taxon>
        <taxon>Scarabaeiformia</taxon>
        <taxon>Scarabaeidae</taxon>
        <taxon>Rutelinae</taxon>
        <taxon>Popillia</taxon>
    </lineage>
</organism>
<feature type="region of interest" description="Disordered" evidence="1">
    <location>
        <begin position="212"/>
        <end position="248"/>
    </location>
</feature>
<protein>
    <submittedName>
        <fullName evidence="4">Uncharacterized protein</fullName>
    </submittedName>
</protein>
<gene>
    <name evidence="4" type="ORF">QE152_g31208</name>
</gene>
<dbReference type="GO" id="GO:0005886">
    <property type="term" value="C:plasma membrane"/>
    <property type="evidence" value="ECO:0007669"/>
    <property type="project" value="TreeGrafter"/>
</dbReference>
<keyword evidence="2" id="KW-0812">Transmembrane</keyword>
<feature type="compositionally biased region" description="Low complexity" evidence="1">
    <location>
        <begin position="212"/>
        <end position="242"/>
    </location>
</feature>
<keyword evidence="2" id="KW-1133">Transmembrane helix</keyword>
<dbReference type="EMBL" id="JASPKY010000436">
    <property type="protein sequence ID" value="KAK9700496.1"/>
    <property type="molecule type" value="Genomic_DNA"/>
</dbReference>
<dbReference type="PANTHER" id="PTHR11861:SF8">
    <property type="entry name" value="PKD DOMAIN-CONTAINING PROTEIN"/>
    <property type="match status" value="1"/>
</dbReference>
<feature type="signal peptide" evidence="3">
    <location>
        <begin position="1"/>
        <end position="21"/>
    </location>
</feature>
<evidence type="ECO:0000313" key="5">
    <source>
        <dbReference type="Proteomes" id="UP001458880"/>
    </source>
</evidence>
<reference evidence="4 5" key="1">
    <citation type="journal article" date="2024" name="BMC Genomics">
        <title>De novo assembly and annotation of Popillia japonica's genome with initial clues to its potential as an invasive pest.</title>
        <authorList>
            <person name="Cucini C."/>
            <person name="Boschi S."/>
            <person name="Funari R."/>
            <person name="Cardaioli E."/>
            <person name="Iannotti N."/>
            <person name="Marturano G."/>
            <person name="Paoli F."/>
            <person name="Bruttini M."/>
            <person name="Carapelli A."/>
            <person name="Frati F."/>
            <person name="Nardi F."/>
        </authorList>
    </citation>
    <scope>NUCLEOTIDE SEQUENCE [LARGE SCALE GENOMIC DNA]</scope>
    <source>
        <strain evidence="4">DMR45628</strain>
    </source>
</reference>
<evidence type="ECO:0000256" key="2">
    <source>
        <dbReference type="SAM" id="Phobius"/>
    </source>
</evidence>
<feature type="chain" id="PRO_5043340337" evidence="3">
    <location>
        <begin position="22"/>
        <end position="526"/>
    </location>
</feature>